<reference evidence="1" key="1">
    <citation type="submission" date="2014-09" db="EMBL/GenBank/DDBJ databases">
        <authorList>
            <person name="Magalhaes I.L.F."/>
            <person name="Oliveira U."/>
            <person name="Santos F.R."/>
            <person name="Vidigal T.H.D.A."/>
            <person name="Brescovit A.D."/>
            <person name="Santos A.J."/>
        </authorList>
    </citation>
    <scope>NUCLEOTIDE SEQUENCE</scope>
    <source>
        <tissue evidence="1">Shoot tissue taken approximately 20 cm above the soil surface</tissue>
    </source>
</reference>
<protein>
    <submittedName>
        <fullName evidence="1">Uncharacterized protein</fullName>
    </submittedName>
</protein>
<organism evidence="1">
    <name type="scientific">Arundo donax</name>
    <name type="common">Giant reed</name>
    <name type="synonym">Donax arundinaceus</name>
    <dbReference type="NCBI Taxonomy" id="35708"/>
    <lineage>
        <taxon>Eukaryota</taxon>
        <taxon>Viridiplantae</taxon>
        <taxon>Streptophyta</taxon>
        <taxon>Embryophyta</taxon>
        <taxon>Tracheophyta</taxon>
        <taxon>Spermatophyta</taxon>
        <taxon>Magnoliopsida</taxon>
        <taxon>Liliopsida</taxon>
        <taxon>Poales</taxon>
        <taxon>Poaceae</taxon>
        <taxon>PACMAD clade</taxon>
        <taxon>Arundinoideae</taxon>
        <taxon>Arundineae</taxon>
        <taxon>Arundo</taxon>
    </lineage>
</organism>
<reference evidence="1" key="2">
    <citation type="journal article" date="2015" name="Data Brief">
        <title>Shoot transcriptome of the giant reed, Arundo donax.</title>
        <authorList>
            <person name="Barrero R.A."/>
            <person name="Guerrero F.D."/>
            <person name="Moolhuijzen P."/>
            <person name="Goolsby J.A."/>
            <person name="Tidwell J."/>
            <person name="Bellgard S.E."/>
            <person name="Bellgard M.I."/>
        </authorList>
    </citation>
    <scope>NUCLEOTIDE SEQUENCE</scope>
    <source>
        <tissue evidence="1">Shoot tissue taken approximately 20 cm above the soil surface</tissue>
    </source>
</reference>
<name>A0A0A8XRS2_ARUDO</name>
<accession>A0A0A8XRS2</accession>
<sequence length="66" mass="7302">MKWPSHDTTTTTEHLWNNSSKAQTYILTGITLPAAHALLETKATNYSCLIKTLPISPQNQKPPSIP</sequence>
<dbReference type="AlphaFoldDB" id="A0A0A8XRS2"/>
<proteinExistence type="predicted"/>
<evidence type="ECO:0000313" key="1">
    <source>
        <dbReference type="EMBL" id="JAD14432.1"/>
    </source>
</evidence>
<dbReference type="EMBL" id="GBRH01283463">
    <property type="protein sequence ID" value="JAD14432.1"/>
    <property type="molecule type" value="Transcribed_RNA"/>
</dbReference>